<evidence type="ECO:0000259" key="3">
    <source>
        <dbReference type="PROSITE" id="PS51208"/>
    </source>
</evidence>
<dbReference type="SMART" id="SM00869">
    <property type="entry name" value="Autotransporter"/>
    <property type="match status" value="1"/>
</dbReference>
<dbReference type="InterPro" id="IPR000326">
    <property type="entry name" value="PAP2/HPO"/>
</dbReference>
<dbReference type="SUPFAM" id="SSF51126">
    <property type="entry name" value="Pectin lyase-like"/>
    <property type="match status" value="1"/>
</dbReference>
<dbReference type="SUPFAM" id="SSF103515">
    <property type="entry name" value="Autotransporter"/>
    <property type="match status" value="1"/>
</dbReference>
<feature type="domain" description="Autotransporter" evidence="3">
    <location>
        <begin position="769"/>
        <end position="1071"/>
    </location>
</feature>
<evidence type="ECO:0000313" key="4">
    <source>
        <dbReference type="EMBL" id="APT30847.1"/>
    </source>
</evidence>
<name>A0ABN4UHR9_9HYPH</name>
<reference evidence="4 5" key="1">
    <citation type="submission" date="2016-04" db="EMBL/GenBank/DDBJ databases">
        <title>Complete genome sequencing and analysis of CBMB27, Methylobacterium phyllosphaerae isolated from leaf tissues of rice (Oryza sativa L.).</title>
        <authorList>
            <person name="Lee Y."/>
            <person name="Hwangbo K."/>
            <person name="Chung H."/>
            <person name="Yoo J."/>
            <person name="Kim K.Y."/>
            <person name="Sa T.M."/>
            <person name="Um Y."/>
            <person name="Madhaiyan M."/>
        </authorList>
    </citation>
    <scope>NUCLEOTIDE SEQUENCE [LARGE SCALE GENOMIC DNA]</scope>
    <source>
        <strain evidence="4 5">CBMB27</strain>
    </source>
</reference>
<keyword evidence="5" id="KW-1185">Reference proteome</keyword>
<feature type="chain" id="PRO_5045630694" evidence="2">
    <location>
        <begin position="24"/>
        <end position="1071"/>
    </location>
</feature>
<dbReference type="PRINTS" id="PR00483">
    <property type="entry name" value="BACPHPHTASE"/>
</dbReference>
<dbReference type="InterPro" id="IPR006315">
    <property type="entry name" value="OM_autotransptr_brl_dom"/>
</dbReference>
<dbReference type="NCBIfam" id="TIGR02601">
    <property type="entry name" value="autotrns_rpt"/>
    <property type="match status" value="2"/>
</dbReference>
<dbReference type="NCBIfam" id="TIGR01414">
    <property type="entry name" value="autotrans_barl"/>
    <property type="match status" value="1"/>
</dbReference>
<dbReference type="InterPro" id="IPR001011">
    <property type="entry name" value="Acid_Pase_classA_bac"/>
</dbReference>
<dbReference type="Gene3D" id="2.40.128.130">
    <property type="entry name" value="Autotransporter beta-domain"/>
    <property type="match status" value="1"/>
</dbReference>
<keyword evidence="1 2" id="KW-0732">Signal</keyword>
<dbReference type="InterPro" id="IPR005546">
    <property type="entry name" value="Autotransporte_beta"/>
</dbReference>
<dbReference type="PROSITE" id="PS51208">
    <property type="entry name" value="AUTOTRANSPORTER"/>
    <property type="match status" value="1"/>
</dbReference>
<proteinExistence type="predicted"/>
<dbReference type="SMART" id="SM00014">
    <property type="entry name" value="acidPPc"/>
    <property type="match status" value="1"/>
</dbReference>
<dbReference type="Pfam" id="PF01569">
    <property type="entry name" value="PAP2"/>
    <property type="match status" value="1"/>
</dbReference>
<accession>A0ABN4UHR9</accession>
<dbReference type="Proteomes" id="UP000185487">
    <property type="component" value="Chromosome"/>
</dbReference>
<dbReference type="InterPro" id="IPR051551">
    <property type="entry name" value="Autotransporter_adhesion"/>
</dbReference>
<dbReference type="InterPro" id="IPR013425">
    <property type="entry name" value="Autotrns_rpt"/>
</dbReference>
<dbReference type="InterPro" id="IPR012332">
    <property type="entry name" value="Autotransporter_pectin_lyase_C"/>
</dbReference>
<dbReference type="InterPro" id="IPR011050">
    <property type="entry name" value="Pectin_lyase_fold/virulence"/>
</dbReference>
<evidence type="ECO:0000313" key="5">
    <source>
        <dbReference type="Proteomes" id="UP000185487"/>
    </source>
</evidence>
<dbReference type="Gene3D" id="2.160.20.20">
    <property type="match status" value="1"/>
</dbReference>
<feature type="signal peptide" evidence="2">
    <location>
        <begin position="1"/>
        <end position="23"/>
    </location>
</feature>
<sequence length="1071" mass="108164">MKRGYGVSIAALAVAMLGSGAQAQTPGAGNGVDILSGFGRIWIPGRTYDTGSPTALGAPLLLRNIQIVAERARERTLAQEIAAYYDDRRNQSYSVIDGLGPLTQAYLAGSGATTTIPAFDATTSRVQYVDQGTGAGVTTSPLGKVVHLVNVFRTNASTSPAKDAYSYPRPWRQSLNGESLGFVVPPSLVPEKSPTPATDGGFPSGHTNAAYLSALALAYAVPQRFQELLTRASELGDNRIEAGMHSPTDVIGGRVLATYFAIRALNDPANATLLADAVAQAQSYLSQACGGPVERCAHAAVDPATDRFSDSARNKAAYTARLTYGLPSVGPTNLPPVVPTGAEALLATRFPYLTAAQRRDVIATTELPSGGFLDNGLGYDRINLFAAADGYGAFNGPVSVTQDAAKGGFSAYDVWRNDIGGAGSLEKLGSGTLVLAGANTYAGGTTIGGGTLVGHAGAFGTGAIVDNAALVVDQSVDGTLPNAISGSGTLTKTNSGTLTLTGLSTLSGATTVQAGRLAVNGSLANSVVSVLPGAELGGSGTVGGIGALSGGTVAPGNSIGTLTVAGNAAFAAGSTYRVEANAAGQADRIAATGSATLSGGTVQVLAASGAYNPRTTYTILSAAGGVSGQFAGVTANLAFLSPGLRYRTDAVDLTLTRNDVPFAASATSRNGMAAANAVQAAGPGRLFDAAVAFTTAEAGNAFRALAGDIHAGTVSTAYETAFFVREAVLDRLRWGSPGTGLDYGTLPAAYAADLPGRQPVVAGVPVRTLDPQVFGLWGQGFGAFGTAEGGGNAFNLDRQIAGFAAGADVRVSNGLRVGVVGGYTEAYLDSAGRTGGTSRAESATLKSGFGGLYGGYEVGPLSVRLGALYAETDTRTRRAVLYGLSDTLSGHGGGYTVQGFGEIGWRIALGQPAPAALVSRDGVAVPVPPVSSYVEPFVGGAYVGIRRDAFAETGGAAAMASVARDYDLGAATVGVRAQTGLELGLGLPVTLRGLVGYRRAFGDVVPTALLRFGTGPAFLSAGVPIDRDALVAQVGLDLAVAPNATLGVAYTGQTGARAQDQAVKGTFTLRF</sequence>
<evidence type="ECO:0000256" key="2">
    <source>
        <dbReference type="SAM" id="SignalP"/>
    </source>
</evidence>
<gene>
    <name evidence="4" type="ORF">MCBMB27_01556</name>
</gene>
<dbReference type="RefSeq" id="WP_075380144.1">
    <property type="nucleotide sequence ID" value="NZ_CP015367.1"/>
</dbReference>
<dbReference type="SUPFAM" id="SSF48317">
    <property type="entry name" value="Acid phosphatase/Vanadium-dependent haloperoxidase"/>
    <property type="match status" value="1"/>
</dbReference>
<dbReference type="Gene3D" id="1.20.144.10">
    <property type="entry name" value="Phosphatidic acid phosphatase type 2/haloperoxidase"/>
    <property type="match status" value="1"/>
</dbReference>
<dbReference type="Pfam" id="PF03797">
    <property type="entry name" value="Autotransporter"/>
    <property type="match status" value="1"/>
</dbReference>
<dbReference type="Pfam" id="PF12951">
    <property type="entry name" value="PATR"/>
    <property type="match status" value="2"/>
</dbReference>
<dbReference type="EMBL" id="CP015367">
    <property type="protein sequence ID" value="APT30847.1"/>
    <property type="molecule type" value="Genomic_DNA"/>
</dbReference>
<dbReference type="PANTHER" id="PTHR35037:SF3">
    <property type="entry name" value="C-TERMINAL REGION OF AIDA-LIKE PROTEIN"/>
    <property type="match status" value="1"/>
</dbReference>
<organism evidence="4 5">
    <name type="scientific">Methylobacterium phyllosphaerae</name>
    <dbReference type="NCBI Taxonomy" id="418223"/>
    <lineage>
        <taxon>Bacteria</taxon>
        <taxon>Pseudomonadati</taxon>
        <taxon>Pseudomonadota</taxon>
        <taxon>Alphaproteobacteria</taxon>
        <taxon>Hyphomicrobiales</taxon>
        <taxon>Methylobacteriaceae</taxon>
        <taxon>Methylobacterium</taxon>
    </lineage>
</organism>
<dbReference type="InterPro" id="IPR036938">
    <property type="entry name" value="PAP2/HPO_sf"/>
</dbReference>
<protein>
    <submittedName>
        <fullName evidence="4">Non-specific acid phosphatase</fullName>
    </submittedName>
</protein>
<dbReference type="PANTHER" id="PTHR35037">
    <property type="entry name" value="C-TERMINAL REGION OF AIDA-LIKE PROTEIN"/>
    <property type="match status" value="1"/>
</dbReference>
<dbReference type="InterPro" id="IPR036709">
    <property type="entry name" value="Autotransporte_beta_dom_sf"/>
</dbReference>
<evidence type="ECO:0000256" key="1">
    <source>
        <dbReference type="ARBA" id="ARBA00022729"/>
    </source>
</evidence>